<dbReference type="InterPro" id="IPR009377">
    <property type="entry name" value="EutA"/>
</dbReference>
<dbReference type="EMBL" id="JBIACK010000003">
    <property type="protein sequence ID" value="MFE8700869.1"/>
    <property type="molecule type" value="Genomic_DNA"/>
</dbReference>
<dbReference type="Pfam" id="PF06277">
    <property type="entry name" value="EutA"/>
    <property type="match status" value="1"/>
</dbReference>
<comment type="caution">
    <text evidence="1">The sequence shown here is derived from an EMBL/GenBank/DDBJ whole genome shotgun (WGS) entry which is preliminary data.</text>
</comment>
<name>A0ABW6KAW1_9BACI</name>
<gene>
    <name evidence="1" type="ORF">ACFYKX_09600</name>
</gene>
<keyword evidence="2" id="KW-1185">Reference proteome</keyword>
<evidence type="ECO:0000313" key="1">
    <source>
        <dbReference type="EMBL" id="MFE8700869.1"/>
    </source>
</evidence>
<sequence>MSLLSKDEHIISVGIDIGTSTTKMVISRFLLKNTASLSRVPTIQIVNKEIVYQSHIVRTPLVSRTEINMNAIEKWILAQYQAAGISPDDVQTGATIITGEAATKANAQEVINHLSIRGGDFLVATAGPDLEGIIAAKGSGLYDASRKSDKVFANIDIGGGTANIAVYQYGKLLGTCTLHIGGKLIEFDMKKANYVSNQIKPSFDLIGVHIYEGQEVSRDSVKRFTDYLASVLARALANQLEDSDQPFLLGHLPNWNKKIDVISFSGGVSECMYRYEKHTEATAFYDDIGVILAESILESHELALYEWRKPDVTVRATVIGAGTQTTDISGATIQVESALLPIKNIPVHRIECNGNFNILPRIKDAFKEGVRLYDPLYEGQNFSIYLADIPILRFREIHQLVDALVEGNRFKKNPSDPLIVVLERDLARALGQSLQVKYPNQPCIFVDQIRVEHGDYLDIGKQLQSGVVPVVIKTLAF</sequence>
<dbReference type="PANTHER" id="PTHR32432:SF13">
    <property type="entry name" value="ETHANOLAMINE AMMONIA-LYASE REACTIVASE EUTA"/>
    <property type="match status" value="1"/>
</dbReference>
<dbReference type="SUPFAM" id="SSF53067">
    <property type="entry name" value="Actin-like ATPase domain"/>
    <property type="match status" value="1"/>
</dbReference>
<dbReference type="PIRSF" id="PIRSF012293">
    <property type="entry name" value="EutA"/>
    <property type="match status" value="1"/>
</dbReference>
<evidence type="ECO:0000313" key="2">
    <source>
        <dbReference type="Proteomes" id="UP001601059"/>
    </source>
</evidence>
<dbReference type="Proteomes" id="UP001601059">
    <property type="component" value="Unassembled WGS sequence"/>
</dbReference>
<dbReference type="PANTHER" id="PTHR32432">
    <property type="entry name" value="CELL DIVISION PROTEIN FTSA-RELATED"/>
    <property type="match status" value="1"/>
</dbReference>
<organism evidence="1 2">
    <name type="scientific">Cytobacillus spartinae</name>
    <dbReference type="NCBI Taxonomy" id="3299023"/>
    <lineage>
        <taxon>Bacteria</taxon>
        <taxon>Bacillati</taxon>
        <taxon>Bacillota</taxon>
        <taxon>Bacilli</taxon>
        <taxon>Bacillales</taxon>
        <taxon>Bacillaceae</taxon>
        <taxon>Cytobacillus</taxon>
    </lineage>
</organism>
<proteinExistence type="predicted"/>
<reference evidence="1 2" key="1">
    <citation type="submission" date="2024-08" db="EMBL/GenBank/DDBJ databases">
        <title>Two novel Cytobacillus novel species.</title>
        <authorList>
            <person name="Liu G."/>
        </authorList>
    </citation>
    <scope>NUCLEOTIDE SEQUENCE [LARGE SCALE GENOMIC DNA]</scope>
    <source>
        <strain evidence="1 2">FJAT-54145</strain>
    </source>
</reference>
<protein>
    <submittedName>
        <fullName evidence="1">Ethanolamine ammonia-lyase reactivating factor EutA</fullName>
    </submittedName>
</protein>
<dbReference type="InterPro" id="IPR050696">
    <property type="entry name" value="FtsA/MreB"/>
</dbReference>
<dbReference type="RefSeq" id="WP_389360455.1">
    <property type="nucleotide sequence ID" value="NZ_JBIACK010000003.1"/>
</dbReference>
<dbReference type="InterPro" id="IPR043129">
    <property type="entry name" value="ATPase_NBD"/>
</dbReference>
<accession>A0ABW6KAW1</accession>